<dbReference type="VEuPathDB" id="FungiDB:T552_03029"/>
<keyword evidence="8" id="KW-1185">Reference proteome</keyword>
<accession>A0A0W4ZCH7</accession>
<gene>
    <name evidence="7" type="ORF">T552_03029</name>
</gene>
<dbReference type="Pfam" id="PF08293">
    <property type="entry name" value="MRP-S33"/>
    <property type="match status" value="1"/>
</dbReference>
<dbReference type="PANTHER" id="PTHR13362">
    <property type="entry name" value="MITOCHONDRIAL RIBOSOMAL PROTEIN S33"/>
    <property type="match status" value="1"/>
</dbReference>
<dbReference type="RefSeq" id="XP_018224680.1">
    <property type="nucleotide sequence ID" value="XM_018371548.1"/>
</dbReference>
<dbReference type="GO" id="GO:1990904">
    <property type="term" value="C:ribonucleoprotein complex"/>
    <property type="evidence" value="ECO:0007669"/>
    <property type="project" value="UniProtKB-KW"/>
</dbReference>
<evidence type="ECO:0000256" key="4">
    <source>
        <dbReference type="ARBA" id="ARBA00023128"/>
    </source>
</evidence>
<dbReference type="Proteomes" id="UP000054454">
    <property type="component" value="Unassembled WGS sequence"/>
</dbReference>
<dbReference type="OrthoDB" id="2257454at2759"/>
<keyword evidence="5" id="KW-0687">Ribonucleoprotein</keyword>
<comment type="caution">
    <text evidence="7">The sequence shown here is derived from an EMBL/GenBank/DDBJ whole genome shotgun (WGS) entry which is preliminary data.</text>
</comment>
<proteinExistence type="inferred from homology"/>
<dbReference type="EMBL" id="LFVZ01000014">
    <property type="protein sequence ID" value="KTW26136.1"/>
    <property type="molecule type" value="Genomic_DNA"/>
</dbReference>
<dbReference type="GeneID" id="28937751"/>
<protein>
    <recommendedName>
        <fullName evidence="6">Small ribosomal subunit protein mS33</fullName>
    </recommendedName>
</protein>
<dbReference type="GO" id="GO:0005739">
    <property type="term" value="C:mitochondrion"/>
    <property type="evidence" value="ECO:0007669"/>
    <property type="project" value="UniProtKB-SubCell"/>
</dbReference>
<dbReference type="AlphaFoldDB" id="A0A0W4ZCH7"/>
<name>A0A0W4ZCH7_PNEC8</name>
<evidence type="ECO:0000256" key="6">
    <source>
        <dbReference type="ARBA" id="ARBA00035132"/>
    </source>
</evidence>
<evidence type="ECO:0000313" key="8">
    <source>
        <dbReference type="Proteomes" id="UP000054454"/>
    </source>
</evidence>
<keyword evidence="4" id="KW-0496">Mitochondrion</keyword>
<dbReference type="InterPro" id="IPR013219">
    <property type="entry name" value="Ribosomal_mS33"/>
</dbReference>
<evidence type="ECO:0000256" key="3">
    <source>
        <dbReference type="ARBA" id="ARBA00022980"/>
    </source>
</evidence>
<evidence type="ECO:0000256" key="2">
    <source>
        <dbReference type="ARBA" id="ARBA00008970"/>
    </source>
</evidence>
<reference evidence="8" key="1">
    <citation type="journal article" date="2016" name="Nat. Commun.">
        <title>Genome analysis of three Pneumocystis species reveals adaptation mechanisms to life exclusively in mammalian hosts.</title>
        <authorList>
            <person name="Ma L."/>
            <person name="Chen Z."/>
            <person name="Huang D.W."/>
            <person name="Kutty G."/>
            <person name="Ishihara M."/>
            <person name="Wang H."/>
            <person name="Abouelleil A."/>
            <person name="Bishop L."/>
            <person name="Davey E."/>
            <person name="Deng R."/>
            <person name="Deng X."/>
            <person name="Fan L."/>
            <person name="Fantoni G."/>
            <person name="Fitzgerald M."/>
            <person name="Gogineni E."/>
            <person name="Goldberg J.M."/>
            <person name="Handley G."/>
            <person name="Hu X."/>
            <person name="Huber C."/>
            <person name="Jiao X."/>
            <person name="Jones K."/>
            <person name="Levin J.Z."/>
            <person name="Liu Y."/>
            <person name="Macdonald P."/>
            <person name="Melnikov A."/>
            <person name="Raley C."/>
            <person name="Sassi M."/>
            <person name="Sherman B.T."/>
            <person name="Song X."/>
            <person name="Sykes S."/>
            <person name="Tran B."/>
            <person name="Walsh L."/>
            <person name="Xia Y."/>
            <person name="Yang J."/>
            <person name="Young S."/>
            <person name="Zeng Q."/>
            <person name="Zheng X."/>
            <person name="Stephens R."/>
            <person name="Nusbaum C."/>
            <person name="Birren B.W."/>
            <person name="Azadi P."/>
            <person name="Lempicki R.A."/>
            <person name="Cuomo C.A."/>
            <person name="Kovacs J.A."/>
        </authorList>
    </citation>
    <scope>NUCLEOTIDE SEQUENCE [LARGE SCALE GENOMIC DNA]</scope>
    <source>
        <strain evidence="8">B80</strain>
    </source>
</reference>
<sequence>MANLPSKKRLLQLKSTACRIFGSIFNPKGLRIGTRVLFRRFPGPTISQYYSRLNIPPKVLIRAFPDMNLVDPDEAMRIEWVERQVARKRRGKGPPPKSNENCLKIQEKMKKFEGVYVTTNN</sequence>
<keyword evidence="3" id="KW-0689">Ribosomal protein</keyword>
<comment type="subcellular location">
    <subcellularLocation>
        <location evidence="1">Mitochondrion</location>
    </subcellularLocation>
</comment>
<comment type="similarity">
    <text evidence="2">Belongs to the mitochondrion-specific ribosomal protein mS33 family.</text>
</comment>
<evidence type="ECO:0000256" key="5">
    <source>
        <dbReference type="ARBA" id="ARBA00023274"/>
    </source>
</evidence>
<organism evidence="7 8">
    <name type="scientific">Pneumocystis carinii (strain B80)</name>
    <name type="common">Rat pneumocystis pneumonia agent</name>
    <name type="synonym">Pneumocystis carinii f. sp. carinii</name>
    <dbReference type="NCBI Taxonomy" id="1408658"/>
    <lineage>
        <taxon>Eukaryota</taxon>
        <taxon>Fungi</taxon>
        <taxon>Dikarya</taxon>
        <taxon>Ascomycota</taxon>
        <taxon>Taphrinomycotina</taxon>
        <taxon>Pneumocystomycetes</taxon>
        <taxon>Pneumocystaceae</taxon>
        <taxon>Pneumocystis</taxon>
    </lineage>
</organism>
<dbReference type="PANTHER" id="PTHR13362:SF2">
    <property type="entry name" value="SMALL RIBOSOMAL SUBUNIT PROTEIN MS33"/>
    <property type="match status" value="1"/>
</dbReference>
<dbReference type="GO" id="GO:0005840">
    <property type="term" value="C:ribosome"/>
    <property type="evidence" value="ECO:0007669"/>
    <property type="project" value="UniProtKB-KW"/>
</dbReference>
<evidence type="ECO:0000313" key="7">
    <source>
        <dbReference type="EMBL" id="KTW26136.1"/>
    </source>
</evidence>
<evidence type="ECO:0000256" key="1">
    <source>
        <dbReference type="ARBA" id="ARBA00004173"/>
    </source>
</evidence>